<keyword evidence="3" id="KW-0732">Signal</keyword>
<organism evidence="4 5">
    <name type="scientific">Lacimonas salitolerans</name>
    <dbReference type="NCBI Taxonomy" id="1323750"/>
    <lineage>
        <taxon>Bacteria</taxon>
        <taxon>Pseudomonadati</taxon>
        <taxon>Pseudomonadota</taxon>
        <taxon>Alphaproteobacteria</taxon>
        <taxon>Rhodobacterales</taxon>
        <taxon>Paracoccaceae</taxon>
        <taxon>Lacimonas</taxon>
    </lineage>
</organism>
<reference evidence="5" key="1">
    <citation type="journal article" date="2019" name="Int. J. Syst. Evol. Microbiol.">
        <title>The Global Catalogue of Microorganisms (GCM) 10K type strain sequencing project: providing services to taxonomists for standard genome sequencing and annotation.</title>
        <authorList>
            <consortium name="The Broad Institute Genomics Platform"/>
            <consortium name="The Broad Institute Genome Sequencing Center for Infectious Disease"/>
            <person name="Wu L."/>
            <person name="Ma J."/>
        </authorList>
    </citation>
    <scope>NUCLEOTIDE SEQUENCE [LARGE SCALE GENOMIC DNA]</scope>
    <source>
        <strain evidence="5">CGMCC 1.12477</strain>
    </source>
</reference>
<keyword evidence="2" id="KW-0802">TPR repeat</keyword>
<feature type="chain" id="PRO_5045930048" evidence="3">
    <location>
        <begin position="17"/>
        <end position="178"/>
    </location>
</feature>
<proteinExistence type="predicted"/>
<dbReference type="SMART" id="SM00028">
    <property type="entry name" value="TPR"/>
    <property type="match status" value="2"/>
</dbReference>
<feature type="signal peptide" evidence="3">
    <location>
        <begin position="1"/>
        <end position="16"/>
    </location>
</feature>
<dbReference type="EMBL" id="JBHUDD010000041">
    <property type="protein sequence ID" value="MFD1508889.1"/>
    <property type="molecule type" value="Genomic_DNA"/>
</dbReference>
<keyword evidence="1" id="KW-0677">Repeat</keyword>
<accession>A0ABW4EEZ4</accession>
<name>A0ABW4EEZ4_9RHOB</name>
<dbReference type="RefSeq" id="WP_379913960.1">
    <property type="nucleotide sequence ID" value="NZ_JBHUDD010000041.1"/>
</dbReference>
<dbReference type="PANTHER" id="PTHR44858">
    <property type="entry name" value="TETRATRICOPEPTIDE REPEAT PROTEIN 6"/>
    <property type="match status" value="1"/>
</dbReference>
<dbReference type="InterPro" id="IPR050498">
    <property type="entry name" value="Ycf3"/>
</dbReference>
<gene>
    <name evidence="4" type="ORF">ACFTOW_05690</name>
</gene>
<comment type="caution">
    <text evidence="4">The sequence shown here is derived from an EMBL/GenBank/DDBJ whole genome shotgun (WGS) entry which is preliminary data.</text>
</comment>
<evidence type="ECO:0000256" key="3">
    <source>
        <dbReference type="SAM" id="SignalP"/>
    </source>
</evidence>
<dbReference type="SUPFAM" id="SSF48452">
    <property type="entry name" value="TPR-like"/>
    <property type="match status" value="1"/>
</dbReference>
<evidence type="ECO:0000256" key="2">
    <source>
        <dbReference type="ARBA" id="ARBA00022803"/>
    </source>
</evidence>
<keyword evidence="5" id="KW-1185">Reference proteome</keyword>
<dbReference type="InterPro" id="IPR019734">
    <property type="entry name" value="TPR_rpt"/>
</dbReference>
<evidence type="ECO:0000313" key="5">
    <source>
        <dbReference type="Proteomes" id="UP001597186"/>
    </source>
</evidence>
<sequence length="178" mass="19528">MKHIAILLCLATPALAECPAPPDHDVAIARLIEQLRAAPDQASAEPLNARLWELWTDAPDAAAQEVLEAGMRRRANYDFTGALAQFDRLVDYCPDYAEGYNQRAFVNFLRQDYAAVLTDLDAALELSPTHVGALSGKAMTLMGMGRTDEGQDVLRQALGLNPWLAERAMLIPRPGEKL</sequence>
<dbReference type="Gene3D" id="1.25.40.10">
    <property type="entry name" value="Tetratricopeptide repeat domain"/>
    <property type="match status" value="1"/>
</dbReference>
<dbReference type="PANTHER" id="PTHR44858:SF1">
    <property type="entry name" value="UDP-N-ACETYLGLUCOSAMINE--PEPTIDE N-ACETYLGLUCOSAMINYLTRANSFERASE SPINDLY-RELATED"/>
    <property type="match status" value="1"/>
</dbReference>
<dbReference type="InterPro" id="IPR011990">
    <property type="entry name" value="TPR-like_helical_dom_sf"/>
</dbReference>
<dbReference type="Proteomes" id="UP001597186">
    <property type="component" value="Unassembled WGS sequence"/>
</dbReference>
<evidence type="ECO:0000313" key="4">
    <source>
        <dbReference type="EMBL" id="MFD1508889.1"/>
    </source>
</evidence>
<evidence type="ECO:0000256" key="1">
    <source>
        <dbReference type="ARBA" id="ARBA00022737"/>
    </source>
</evidence>
<protein>
    <submittedName>
        <fullName evidence="4">Tetratricopeptide repeat protein</fullName>
    </submittedName>
</protein>